<dbReference type="HOGENOM" id="CLU_2016817_0_0_1"/>
<dbReference type="OrthoDB" id="10455450at2759"/>
<reference evidence="2" key="1">
    <citation type="submission" date="2011-03" db="EMBL/GenBank/DDBJ databases">
        <title>The genome sequence of Vavraia culicis strain floridensis.</title>
        <authorList>
            <consortium name="The Broad Institute Genome Sequencing Platform"/>
            <person name="Cuomo C."/>
            <person name="Becnel J."/>
            <person name="Sanscrainte N."/>
            <person name="Young S.K."/>
            <person name="Zeng Q."/>
            <person name="Gargeya S."/>
            <person name="Fitzgerald M."/>
            <person name="Haas B."/>
            <person name="Abouelleil A."/>
            <person name="Alvarado L."/>
            <person name="Arachchi H.M."/>
            <person name="Berlin A."/>
            <person name="Chapman S.B."/>
            <person name="Gearin G."/>
            <person name="Goldberg J."/>
            <person name="Griggs A."/>
            <person name="Gujja S."/>
            <person name="Hansen M."/>
            <person name="Heiman D."/>
            <person name="Howarth C."/>
            <person name="Larimer J."/>
            <person name="Lui A."/>
            <person name="MacDonald P.J.P."/>
            <person name="McCowen C."/>
            <person name="Montmayeur A."/>
            <person name="Murphy C."/>
            <person name="Neiman D."/>
            <person name="Pearson M."/>
            <person name="Priest M."/>
            <person name="Roberts A."/>
            <person name="Saif S."/>
            <person name="Shea T."/>
            <person name="Sisk P."/>
            <person name="Stolte C."/>
            <person name="Sykes S."/>
            <person name="Wortman J."/>
            <person name="Nusbaum C."/>
            <person name="Birren B."/>
        </authorList>
    </citation>
    <scope>NUCLEOTIDE SEQUENCE [LARGE SCALE GENOMIC DNA]</scope>
    <source>
        <strain evidence="2">floridensis</strain>
    </source>
</reference>
<proteinExistence type="predicted"/>
<keyword evidence="2" id="KW-1185">Reference proteome</keyword>
<protein>
    <submittedName>
        <fullName evidence="1">Uncharacterized protein</fullName>
    </submittedName>
</protein>
<dbReference type="Proteomes" id="UP000011081">
    <property type="component" value="Unassembled WGS sequence"/>
</dbReference>
<dbReference type="VEuPathDB" id="MicrosporidiaDB:VCUG_01749"/>
<name>L2GUL2_VAVCU</name>
<accession>L2GUL2</accession>
<evidence type="ECO:0000313" key="2">
    <source>
        <dbReference type="Proteomes" id="UP000011081"/>
    </source>
</evidence>
<dbReference type="AlphaFoldDB" id="L2GUL2"/>
<dbReference type="OMA" id="CMKKMER"/>
<dbReference type="EMBL" id="GL877433">
    <property type="protein sequence ID" value="ELA46790.2"/>
    <property type="molecule type" value="Genomic_DNA"/>
</dbReference>
<organism evidence="1 2">
    <name type="scientific">Vavraia culicis (isolate floridensis)</name>
    <name type="common">Microsporidian parasite</name>
    <dbReference type="NCBI Taxonomy" id="948595"/>
    <lineage>
        <taxon>Eukaryota</taxon>
        <taxon>Fungi</taxon>
        <taxon>Fungi incertae sedis</taxon>
        <taxon>Microsporidia</taxon>
        <taxon>Pleistophoridae</taxon>
        <taxon>Vavraia</taxon>
    </lineage>
</organism>
<evidence type="ECO:0000313" key="1">
    <source>
        <dbReference type="EMBL" id="ELA46790.2"/>
    </source>
</evidence>
<dbReference type="InParanoid" id="L2GUL2"/>
<sequence length="138" mass="15945">MSNKLKQQMAHKLKKPTKMSNCAENLLLITRKDKKSMQEIDETFSATIKDGTVKLNNISYYEISSEGMNKSNKCGYIKRLESPENYLGTGTTDSFNWSEYDQYLQDGTEQPFSGSDNLVAHAELFIDCMKKMEREREY</sequence>
<gene>
    <name evidence="1" type="ORF">VCUG_01749</name>
</gene>
<dbReference type="RefSeq" id="XP_008074738.1">
    <property type="nucleotide sequence ID" value="XM_008076547.1"/>
</dbReference>
<dbReference type="GeneID" id="19879622"/>